<comment type="similarity">
    <text evidence="2">Belongs to the TMEM129 family.</text>
</comment>
<keyword evidence="5 6" id="KW-0472">Membrane</keyword>
<evidence type="ECO:0000256" key="6">
    <source>
        <dbReference type="SAM" id="Phobius"/>
    </source>
</evidence>
<dbReference type="GO" id="GO:0016567">
    <property type="term" value="P:protein ubiquitination"/>
    <property type="evidence" value="ECO:0007669"/>
    <property type="project" value="InterPro"/>
</dbReference>
<evidence type="ECO:0000256" key="5">
    <source>
        <dbReference type="ARBA" id="ARBA00023136"/>
    </source>
</evidence>
<keyword evidence="7" id="KW-1185">Reference proteome</keyword>
<evidence type="ECO:0000313" key="7">
    <source>
        <dbReference type="Proteomes" id="UP000492821"/>
    </source>
</evidence>
<protein>
    <submittedName>
        <fullName evidence="8">Transmembrane protein</fullName>
    </submittedName>
</protein>
<evidence type="ECO:0000256" key="3">
    <source>
        <dbReference type="ARBA" id="ARBA00022692"/>
    </source>
</evidence>
<dbReference type="Pfam" id="PF10272">
    <property type="entry name" value="Tmpp129"/>
    <property type="match status" value="1"/>
</dbReference>
<sequence>MNLVLSPGELFVTAACCLSTTILVVYPPAEARKAGFVIPTLFYSFVGDEKFNFIQHHLKRSCLTMFVHAALPMVYTLAIYFYFFEQFHHAQSFDLVHVMFRTSLLVLLGAVAYIFKIARANFQDHSILANLSKYMDVEVTLQNLITEVNEECRNFHNFKVEYVGYSKVVITENWIIKASMYTIQFLKISDARLTLIRAIDPPVLASDVSGLQLIDVLAESVESRIKPITIRVYSRAMFAELKNHLGRNIEIKADIQLKASLNERFVDVFNTQIQQNPRYAYDYRYDIEPCMGCQFVDANVKIDKNCLDTNLPYCKPCQCKPMWCTTCIARIFASKQIEDEPERWMTGTAECPTCRATFCAFDVCLLADDERSNTPTN</sequence>
<dbReference type="GO" id="GO:0016020">
    <property type="term" value="C:membrane"/>
    <property type="evidence" value="ECO:0007669"/>
    <property type="project" value="UniProtKB-SubCell"/>
</dbReference>
<dbReference type="InterPro" id="IPR018801">
    <property type="entry name" value="TM129"/>
</dbReference>
<accession>A0A7E4W6M8</accession>
<feature type="transmembrane region" description="Helical" evidence="6">
    <location>
        <begin position="95"/>
        <end position="115"/>
    </location>
</feature>
<reference evidence="7" key="1">
    <citation type="journal article" date="2013" name="Genetics">
        <title>The draft genome and transcriptome of Panagrellus redivivus are shaped by the harsh demands of a free-living lifestyle.</title>
        <authorList>
            <person name="Srinivasan J."/>
            <person name="Dillman A.R."/>
            <person name="Macchietto M.G."/>
            <person name="Heikkinen L."/>
            <person name="Lakso M."/>
            <person name="Fracchia K.M."/>
            <person name="Antoshechkin I."/>
            <person name="Mortazavi A."/>
            <person name="Wong G."/>
            <person name="Sternberg P.W."/>
        </authorList>
    </citation>
    <scope>NUCLEOTIDE SEQUENCE [LARGE SCALE GENOMIC DNA]</scope>
    <source>
        <strain evidence="7">MT8872</strain>
    </source>
</reference>
<dbReference type="PANTHER" id="PTHR31322">
    <property type="entry name" value="E3 UBIQUITIN-PROTEIN LIGASE TM129"/>
    <property type="match status" value="1"/>
</dbReference>
<dbReference type="PANTHER" id="PTHR31322:SF2">
    <property type="entry name" value="E3 UBIQUITIN-PROTEIN LIGASE TM129"/>
    <property type="match status" value="1"/>
</dbReference>
<dbReference type="GO" id="GO:0005783">
    <property type="term" value="C:endoplasmic reticulum"/>
    <property type="evidence" value="ECO:0007669"/>
    <property type="project" value="TreeGrafter"/>
</dbReference>
<name>A0A7E4W6M8_PANRE</name>
<dbReference type="AlphaFoldDB" id="A0A7E4W6M8"/>
<dbReference type="Proteomes" id="UP000492821">
    <property type="component" value="Unassembled WGS sequence"/>
</dbReference>
<keyword evidence="4 6" id="KW-1133">Transmembrane helix</keyword>
<feature type="transmembrane region" description="Helical" evidence="6">
    <location>
        <begin position="6"/>
        <end position="26"/>
    </location>
</feature>
<evidence type="ECO:0000256" key="2">
    <source>
        <dbReference type="ARBA" id="ARBA00007332"/>
    </source>
</evidence>
<comment type="subcellular location">
    <subcellularLocation>
        <location evidence="1">Membrane</location>
        <topology evidence="1">Multi-pass membrane protein</topology>
    </subcellularLocation>
</comment>
<organism evidence="7 8">
    <name type="scientific">Panagrellus redivivus</name>
    <name type="common">Microworm</name>
    <dbReference type="NCBI Taxonomy" id="6233"/>
    <lineage>
        <taxon>Eukaryota</taxon>
        <taxon>Metazoa</taxon>
        <taxon>Ecdysozoa</taxon>
        <taxon>Nematoda</taxon>
        <taxon>Chromadorea</taxon>
        <taxon>Rhabditida</taxon>
        <taxon>Tylenchina</taxon>
        <taxon>Panagrolaimomorpha</taxon>
        <taxon>Panagrolaimoidea</taxon>
        <taxon>Panagrolaimidae</taxon>
        <taxon>Panagrellus</taxon>
    </lineage>
</organism>
<dbReference type="GO" id="GO:0061630">
    <property type="term" value="F:ubiquitin protein ligase activity"/>
    <property type="evidence" value="ECO:0007669"/>
    <property type="project" value="InterPro"/>
</dbReference>
<proteinExistence type="inferred from homology"/>
<evidence type="ECO:0000313" key="8">
    <source>
        <dbReference type="WBParaSite" id="Pan_g8235.t1"/>
    </source>
</evidence>
<evidence type="ECO:0000256" key="4">
    <source>
        <dbReference type="ARBA" id="ARBA00022989"/>
    </source>
</evidence>
<dbReference type="WBParaSite" id="Pan_g8235.t1">
    <property type="protein sequence ID" value="Pan_g8235.t1"/>
    <property type="gene ID" value="Pan_g8235"/>
</dbReference>
<feature type="transmembrane region" description="Helical" evidence="6">
    <location>
        <begin position="62"/>
        <end position="83"/>
    </location>
</feature>
<evidence type="ECO:0000256" key="1">
    <source>
        <dbReference type="ARBA" id="ARBA00004141"/>
    </source>
</evidence>
<keyword evidence="3 6" id="KW-0812">Transmembrane</keyword>
<reference evidence="8" key="2">
    <citation type="submission" date="2020-10" db="UniProtKB">
        <authorList>
            <consortium name="WormBaseParasite"/>
        </authorList>
    </citation>
    <scope>IDENTIFICATION</scope>
</reference>